<protein>
    <submittedName>
        <fullName evidence="2">Uncharacterized protein</fullName>
    </submittedName>
</protein>
<comment type="similarity">
    <text evidence="1">Belongs to the SAMHD1 family.</text>
</comment>
<evidence type="ECO:0000313" key="2">
    <source>
        <dbReference type="EMBL" id="CAB4024199.1"/>
    </source>
</evidence>
<gene>
    <name evidence="2" type="ORF">PACLA_8A064073</name>
</gene>
<dbReference type="Proteomes" id="UP001152795">
    <property type="component" value="Unassembled WGS sequence"/>
</dbReference>
<dbReference type="GO" id="GO:0006203">
    <property type="term" value="P:dGTP catabolic process"/>
    <property type="evidence" value="ECO:0007669"/>
    <property type="project" value="TreeGrafter"/>
</dbReference>
<dbReference type="GO" id="GO:0051607">
    <property type="term" value="P:defense response to virus"/>
    <property type="evidence" value="ECO:0007669"/>
    <property type="project" value="TreeGrafter"/>
</dbReference>
<dbReference type="SUPFAM" id="SSF109604">
    <property type="entry name" value="HD-domain/PDEase-like"/>
    <property type="match status" value="1"/>
</dbReference>
<dbReference type="InterPro" id="IPR050135">
    <property type="entry name" value="dGTPase-like"/>
</dbReference>
<accession>A0A7D9L2N1</accession>
<comment type="caution">
    <text evidence="2">The sequence shown here is derived from an EMBL/GenBank/DDBJ whole genome shotgun (WGS) entry which is preliminary data.</text>
</comment>
<dbReference type="InterPro" id="IPR003607">
    <property type="entry name" value="HD/PDEase_dom"/>
</dbReference>
<dbReference type="AlphaFoldDB" id="A0A7D9L2N1"/>
<reference evidence="2" key="1">
    <citation type="submission" date="2020-04" db="EMBL/GenBank/DDBJ databases">
        <authorList>
            <person name="Alioto T."/>
            <person name="Alioto T."/>
            <person name="Gomez Garrido J."/>
        </authorList>
    </citation>
    <scope>NUCLEOTIDE SEQUENCE</scope>
    <source>
        <strain evidence="2">A484AB</strain>
    </source>
</reference>
<dbReference type="SMART" id="SM00471">
    <property type="entry name" value="HDc"/>
    <property type="match status" value="1"/>
</dbReference>
<dbReference type="PANTHER" id="PTHR11373:SF4">
    <property type="entry name" value="DEOXYNUCLEOSIDE TRIPHOSPHATE TRIPHOSPHOHYDROLASE SAMHD1"/>
    <property type="match status" value="1"/>
</dbReference>
<sequence length="539" mass="63011">MAEDKTGFNDPIHGYMEFDPLLVDIIHTPCFQRMKDIKQMGVSYWVFPGAAHNRFEHSLGTAHLAGMMIERLRDIHIKDNYITDEDVLCVKIAALCHDLGHGPFSHMFDTRMKKKLIRYHQSEIKRLSDELCEDADKEKSLAEHSDMAKKLEGWEHEDASCNMFDYMLKTSDGLARAFENRNLGENKQKLIKDLIKGKNPASATDNTITETATVDGKPCSKWFLFEIVANKIYEVDCDKFDYFARDCHNLGMKSNFDHLRYIHNIRILRKNDELHLSPRDKLSFNMYELFHTRWSLHHRACQHKTINAIEDMITDALVLLEWKYKFSEAIFDMEKYSKLTDSIFYEILRSSDKDDKTKKAQDILERVQRRKLYKCYDQFQPAKKVEIDGLKAAEEIALLSEGRLDPNELFVNFVDIHYGKKDQDPVESALFHKKNSEKLYPIRKDEVSRMLPKNFSEQYVYLYGKDLPTGNVKKEISQKSFKIWGEKYKSEEEKYKSGEEKYKSWGEKYKSNSHYSPWPAVAAIFLGGAGILKYLLKKA</sequence>
<proteinExistence type="inferred from homology"/>
<dbReference type="Pfam" id="PF01966">
    <property type="entry name" value="HD"/>
    <property type="match status" value="1"/>
</dbReference>
<dbReference type="EMBL" id="CACRXK020012895">
    <property type="protein sequence ID" value="CAB4024199.1"/>
    <property type="molecule type" value="Genomic_DNA"/>
</dbReference>
<dbReference type="GO" id="GO:0005634">
    <property type="term" value="C:nucleus"/>
    <property type="evidence" value="ECO:0007669"/>
    <property type="project" value="TreeGrafter"/>
</dbReference>
<dbReference type="PANTHER" id="PTHR11373">
    <property type="entry name" value="DEOXYNUCLEOSIDE TRIPHOSPHATE TRIPHOSPHOHYDROLASE"/>
    <property type="match status" value="1"/>
</dbReference>
<dbReference type="OrthoDB" id="9991235at2759"/>
<organism evidence="2 3">
    <name type="scientific">Paramuricea clavata</name>
    <name type="common">Red gorgonian</name>
    <name type="synonym">Violescent sea-whip</name>
    <dbReference type="NCBI Taxonomy" id="317549"/>
    <lineage>
        <taxon>Eukaryota</taxon>
        <taxon>Metazoa</taxon>
        <taxon>Cnidaria</taxon>
        <taxon>Anthozoa</taxon>
        <taxon>Octocorallia</taxon>
        <taxon>Malacalcyonacea</taxon>
        <taxon>Plexauridae</taxon>
        <taxon>Paramuricea</taxon>
    </lineage>
</organism>
<dbReference type="InterPro" id="IPR006674">
    <property type="entry name" value="HD_domain"/>
</dbReference>
<dbReference type="GO" id="GO:0045088">
    <property type="term" value="P:regulation of innate immune response"/>
    <property type="evidence" value="ECO:0007669"/>
    <property type="project" value="TreeGrafter"/>
</dbReference>
<keyword evidence="3" id="KW-1185">Reference proteome</keyword>
<dbReference type="Gene3D" id="1.10.3210.10">
    <property type="entry name" value="Hypothetical protein af1432"/>
    <property type="match status" value="1"/>
</dbReference>
<dbReference type="GO" id="GO:0008832">
    <property type="term" value="F:dGTPase activity"/>
    <property type="evidence" value="ECO:0007669"/>
    <property type="project" value="TreeGrafter"/>
</dbReference>
<evidence type="ECO:0000313" key="3">
    <source>
        <dbReference type="Proteomes" id="UP001152795"/>
    </source>
</evidence>
<dbReference type="Gene3D" id="3.30.70.2760">
    <property type="match status" value="1"/>
</dbReference>
<evidence type="ECO:0000256" key="1">
    <source>
        <dbReference type="ARBA" id="ARBA00005776"/>
    </source>
</evidence>
<dbReference type="CDD" id="cd00077">
    <property type="entry name" value="HDc"/>
    <property type="match status" value="1"/>
</dbReference>
<name>A0A7D9L2N1_PARCT</name>